<feature type="region of interest" description="Disordered" evidence="1">
    <location>
        <begin position="616"/>
        <end position="653"/>
    </location>
</feature>
<organism evidence="2 3">
    <name type="scientific">Bodo saltans</name>
    <name type="common">Flagellated protozoan</name>
    <dbReference type="NCBI Taxonomy" id="75058"/>
    <lineage>
        <taxon>Eukaryota</taxon>
        <taxon>Discoba</taxon>
        <taxon>Euglenozoa</taxon>
        <taxon>Kinetoplastea</taxon>
        <taxon>Metakinetoplastina</taxon>
        <taxon>Eubodonida</taxon>
        <taxon>Bodonidae</taxon>
        <taxon>Bodo</taxon>
    </lineage>
</organism>
<dbReference type="Proteomes" id="UP000051952">
    <property type="component" value="Unassembled WGS sequence"/>
</dbReference>
<evidence type="ECO:0000256" key="1">
    <source>
        <dbReference type="SAM" id="MobiDB-lite"/>
    </source>
</evidence>
<evidence type="ECO:0000313" key="2">
    <source>
        <dbReference type="EMBL" id="CUG05948.1"/>
    </source>
</evidence>
<dbReference type="EMBL" id="CYKH01000549">
    <property type="protein sequence ID" value="CUG05948.1"/>
    <property type="molecule type" value="Genomic_DNA"/>
</dbReference>
<proteinExistence type="predicted"/>
<feature type="region of interest" description="Disordered" evidence="1">
    <location>
        <begin position="258"/>
        <end position="279"/>
    </location>
</feature>
<dbReference type="AlphaFoldDB" id="A0A0S4IWI1"/>
<feature type="region of interest" description="Disordered" evidence="1">
    <location>
        <begin position="165"/>
        <end position="246"/>
    </location>
</feature>
<gene>
    <name evidence="2" type="ORF">BSAL_71390</name>
</gene>
<name>A0A0S4IWI1_BODSA</name>
<evidence type="ECO:0000313" key="3">
    <source>
        <dbReference type="Proteomes" id="UP000051952"/>
    </source>
</evidence>
<feature type="compositionally biased region" description="Low complexity" evidence="1">
    <location>
        <begin position="198"/>
        <end position="231"/>
    </location>
</feature>
<reference evidence="3" key="1">
    <citation type="submission" date="2015-09" db="EMBL/GenBank/DDBJ databases">
        <authorList>
            <consortium name="Pathogen Informatics"/>
        </authorList>
    </citation>
    <scope>NUCLEOTIDE SEQUENCE [LARGE SCALE GENOMIC DNA]</scope>
    <source>
        <strain evidence="3">Lake Konstanz</strain>
    </source>
</reference>
<feature type="region of interest" description="Disordered" evidence="1">
    <location>
        <begin position="1"/>
        <end position="24"/>
    </location>
</feature>
<feature type="region of interest" description="Disordered" evidence="1">
    <location>
        <begin position="110"/>
        <end position="130"/>
    </location>
</feature>
<keyword evidence="3" id="KW-1185">Reference proteome</keyword>
<accession>A0A0S4IWI1</accession>
<protein>
    <submittedName>
        <fullName evidence="2">Uncharacterized protein</fullName>
    </submittedName>
</protein>
<sequence length="653" mass="69533">MPASPQPSPRKALTPRRQPWNPPIVGPACIPPSVRLQSSDTAMAQAQSLVNNMVVSQQALDNDLRTIDADYASILHTAPGAKQTVWLSKYYIRRPGEGFFFSNRNSTSTAAITPRSSTKADRGSGTVVAPHRNDNEVVLTEDDLSSTANTNILATGVSAEAFAIPAAPSSSPPSPKRVVAGGSSPKKGHHPPPPQRNLSPSALGASSSSSRQLHEQQQQQTQQLLDQSLSLPNPNTGDLRGASFVGGLTPRAHRRLMENSGLPTPRGAGKNGASASETFLPSAYPDKMNWLHFDRKAESSRITKRQEALARVATTEESLLLSSSRGRHNNTEATLVPSSPPLLTKDELVAKYSAMLEAAVVDLTYRCEAHFLESGGHEDTWAFALDREDDLLGALGGLMATLHDEQGSSNSSPLGGQKDANYYHAVVDVKHLGTFLEAEGVGSWETTTSNSAESGVRRRSSAVRPSSASDDALIFAIRHKTADGAVTSAHRATFRRCKLLSCGCDVKHLGTFLEAEGVGSWETTTSNSAESGVRRRSSAVRPSSASDDALIFAIRHKTADGAVTSAHRATFRRLRAALQVYAVATPPLSHAEVARPDSIVSNTITINEDVGTVEVQQQPQQTSEDDVLASHTAATDVTEQLQPTAASSDAAES</sequence>
<feature type="compositionally biased region" description="Polar residues" evidence="1">
    <location>
        <begin position="632"/>
        <end position="647"/>
    </location>
</feature>
<dbReference type="VEuPathDB" id="TriTrypDB:BSAL_71390"/>